<dbReference type="AlphaFoldDB" id="A0AAW1EG43"/>
<comment type="caution">
    <text evidence="1">The sequence shown here is derived from an EMBL/GenBank/DDBJ whole genome shotgun (WGS) entry which is preliminary data.</text>
</comment>
<dbReference type="Proteomes" id="UP001488805">
    <property type="component" value="Unassembled WGS sequence"/>
</dbReference>
<keyword evidence="2" id="KW-1185">Reference proteome</keyword>
<reference evidence="1 2" key="1">
    <citation type="journal article" date="2024" name="Genome Biol. Evol.">
        <title>Chromosome-level genome assembly of the viviparous eelpout Zoarces viviparus.</title>
        <authorList>
            <person name="Fuhrmann N."/>
            <person name="Brasseur M.V."/>
            <person name="Bakowski C.E."/>
            <person name="Podsiadlowski L."/>
            <person name="Prost S."/>
            <person name="Krehenwinkel H."/>
            <person name="Mayer C."/>
        </authorList>
    </citation>
    <scope>NUCLEOTIDE SEQUENCE [LARGE SCALE GENOMIC DNA]</scope>
    <source>
        <strain evidence="1">NO-MEL_2022_Ind0_liver</strain>
    </source>
</reference>
<dbReference type="EMBL" id="JBCEZU010000329">
    <property type="protein sequence ID" value="KAK9520815.1"/>
    <property type="molecule type" value="Genomic_DNA"/>
</dbReference>
<name>A0AAW1EG43_ZOAVI</name>
<protein>
    <submittedName>
        <fullName evidence="1">Uncharacterized protein</fullName>
    </submittedName>
</protein>
<accession>A0AAW1EG43</accession>
<evidence type="ECO:0000313" key="2">
    <source>
        <dbReference type="Proteomes" id="UP001488805"/>
    </source>
</evidence>
<proteinExistence type="predicted"/>
<gene>
    <name evidence="1" type="ORF">VZT92_020675</name>
</gene>
<evidence type="ECO:0000313" key="1">
    <source>
        <dbReference type="EMBL" id="KAK9520815.1"/>
    </source>
</evidence>
<sequence>MRALVLKANAAADEKTSGETRRAQFTSTSQDLIWSGDFTPYRVVLPLKTVEDIHTGRNNRMQCRLGC</sequence>
<organism evidence="1 2">
    <name type="scientific">Zoarces viviparus</name>
    <name type="common">Viviparous eelpout</name>
    <name type="synonym">Blennius viviparus</name>
    <dbReference type="NCBI Taxonomy" id="48416"/>
    <lineage>
        <taxon>Eukaryota</taxon>
        <taxon>Metazoa</taxon>
        <taxon>Chordata</taxon>
        <taxon>Craniata</taxon>
        <taxon>Vertebrata</taxon>
        <taxon>Euteleostomi</taxon>
        <taxon>Actinopterygii</taxon>
        <taxon>Neopterygii</taxon>
        <taxon>Teleostei</taxon>
        <taxon>Neoteleostei</taxon>
        <taxon>Acanthomorphata</taxon>
        <taxon>Eupercaria</taxon>
        <taxon>Perciformes</taxon>
        <taxon>Cottioidei</taxon>
        <taxon>Zoarcales</taxon>
        <taxon>Zoarcidae</taxon>
        <taxon>Zoarcinae</taxon>
        <taxon>Zoarces</taxon>
    </lineage>
</organism>